<evidence type="ECO:0000256" key="3">
    <source>
        <dbReference type="ARBA" id="ARBA00022630"/>
    </source>
</evidence>
<evidence type="ECO:0000256" key="2">
    <source>
        <dbReference type="ARBA" id="ARBA00008000"/>
    </source>
</evidence>
<dbReference type="AlphaFoldDB" id="A0A5K7SDS4"/>
<dbReference type="InterPro" id="IPR036318">
    <property type="entry name" value="FAD-bd_PCMH-like_sf"/>
</dbReference>
<dbReference type="PANTHER" id="PTHR11748">
    <property type="entry name" value="D-LACTATE DEHYDROGENASE"/>
    <property type="match status" value="1"/>
</dbReference>
<dbReference type="Proteomes" id="UP001193389">
    <property type="component" value="Chromosome"/>
</dbReference>
<dbReference type="InterPro" id="IPR004113">
    <property type="entry name" value="FAD-bd_oxidored_4_C"/>
</dbReference>
<dbReference type="FunFam" id="1.10.45.10:FF:000001">
    <property type="entry name" value="D-lactate dehydrogenase mitochondrial"/>
    <property type="match status" value="1"/>
</dbReference>
<dbReference type="RefSeq" id="WP_318347864.1">
    <property type="nucleotide sequence ID" value="NZ_AP018694.1"/>
</dbReference>
<dbReference type="GO" id="GO:1903457">
    <property type="term" value="P:lactate catabolic process"/>
    <property type="evidence" value="ECO:0007669"/>
    <property type="project" value="TreeGrafter"/>
</dbReference>
<dbReference type="InterPro" id="IPR016164">
    <property type="entry name" value="FAD-linked_Oxase-like_C"/>
</dbReference>
<dbReference type="Gene3D" id="3.30.70.2190">
    <property type="match status" value="1"/>
</dbReference>
<evidence type="ECO:0000313" key="11">
    <source>
        <dbReference type="Proteomes" id="UP001193389"/>
    </source>
</evidence>
<dbReference type="SUPFAM" id="SSF56176">
    <property type="entry name" value="FAD-binding/transporter-associated domain-like"/>
    <property type="match status" value="1"/>
</dbReference>
<comment type="similarity">
    <text evidence="2">Belongs to the FAD-binding oxidoreductase/transferase type 4 family.</text>
</comment>
<dbReference type="Pfam" id="PF13183">
    <property type="entry name" value="Fer4_8"/>
    <property type="match status" value="1"/>
</dbReference>
<dbReference type="GO" id="GO:0008720">
    <property type="term" value="F:D-lactate dehydrogenase (NAD+) activity"/>
    <property type="evidence" value="ECO:0007669"/>
    <property type="project" value="TreeGrafter"/>
</dbReference>
<dbReference type="InterPro" id="IPR016171">
    <property type="entry name" value="Vanillyl_alc_oxidase_C-sub2"/>
</dbReference>
<dbReference type="PROSITE" id="PS51387">
    <property type="entry name" value="FAD_PCMH"/>
    <property type="match status" value="1"/>
</dbReference>
<dbReference type="Pfam" id="PF02913">
    <property type="entry name" value="FAD-oxidase_C"/>
    <property type="match status" value="1"/>
</dbReference>
<evidence type="ECO:0000259" key="8">
    <source>
        <dbReference type="PROSITE" id="PS51379"/>
    </source>
</evidence>
<dbReference type="GO" id="GO:0004458">
    <property type="term" value="F:D-lactate dehydrogenase (cytochrome) activity"/>
    <property type="evidence" value="ECO:0007669"/>
    <property type="project" value="UniProtKB-EC"/>
</dbReference>
<dbReference type="GO" id="GO:0071949">
    <property type="term" value="F:FAD binding"/>
    <property type="evidence" value="ECO:0007669"/>
    <property type="project" value="InterPro"/>
</dbReference>
<dbReference type="Pfam" id="PF02754">
    <property type="entry name" value="CCG"/>
    <property type="match status" value="2"/>
</dbReference>
<dbReference type="SUPFAM" id="SSF46548">
    <property type="entry name" value="alpha-helical ferredoxin"/>
    <property type="match status" value="1"/>
</dbReference>
<dbReference type="InterPro" id="IPR006094">
    <property type="entry name" value="Oxid_FAD_bind_N"/>
</dbReference>
<organism evidence="10 11">
    <name type="scientific">Aquipluma nitroreducens</name>
    <dbReference type="NCBI Taxonomy" id="2010828"/>
    <lineage>
        <taxon>Bacteria</taxon>
        <taxon>Pseudomonadati</taxon>
        <taxon>Bacteroidota</taxon>
        <taxon>Bacteroidia</taxon>
        <taxon>Marinilabiliales</taxon>
        <taxon>Prolixibacteraceae</taxon>
        <taxon>Aquipluma</taxon>
    </lineage>
</organism>
<evidence type="ECO:0000256" key="6">
    <source>
        <dbReference type="ARBA" id="ARBA00023002"/>
    </source>
</evidence>
<keyword evidence="11" id="KW-1185">Reference proteome</keyword>
<sequence length="944" mass="103691">MLSGKYKVLYQQLTSEIDTKRIFHDPLHTLAFGTDASFYRLIPKIVIKAKNEEEVSFILKESSKLGIPVTFRAAGTSLSGQAISDSVLVIAGNHWTKFKIDSDGLKISLQPGLTGGKVNSLLARYGRKIGPDPASIDAAMIGGIAANNASGMCCGTAENSYKTIASMRVIFADGTVLDTSDPESKHQFSQTHPQLIQDITEMAASVKDNAELAGRIARKFKMKNTTGYSLNALVDFADPFEIIEHLMIGSEGTLGFIAEISYKTVVEHPFKASSLMVFPDIEKACNAVSLLKSAPVSAVELMDRAGLRSVEDQAGVPNYLKTLSPTASAILVETRALHQDELNQKIKVILDTIKIISSEIPIEFTSIPSEYALLWKIRKGMFPSIGAIRKTGTTVIIEDVAFPVARLAEATLDLHRLFEKWEYREAVIFGHALEGNLHFVFTQDFGSQSEVDRYANFMSDVADLVVSKYDGSLKAEHGTGRNMAPFVEKEWGHEAYQLMKQIKQIFDPQNLLNPGVILNNDPKVHLQNLKPIPAASEKIDKCIECGFCEPTCVSAELTLTPRQRIVVYREMASLARSGHEPHIAASLAKSYQYAGNETCATDGLCATACPVKIDTGKLIKTLRKEEIGEHQNRAVWIADHMSGVTSSVRGALSIVGFFHTVLGTPIMKGISGGLRTLSGNRIPLWNPFMPHGAKKINTSQLQKAKTDKKVVYFPSCINRAMGVSKENRKEKQLSEKMLELLNKGGFEVIYPENLNSLCCGMAFSSKGYTEAGIKNSNELEVALLNASENGKYPVLCDMSPCLFTMKENMKSGLKLYEPVEFILDHLLSNLEITPMQETITVFPVCSMKKMGLENKLVELAEKCATKVVVLETNCCGFAGDRGFSFPELNEHGLRNLKIQLPEGVRYGYSTSRTCEIGLSLHSGISHQSIVYLVDEVSRAKDVVG</sequence>
<feature type="domain" description="4Fe-4S ferredoxin-type" evidence="8">
    <location>
        <begin position="531"/>
        <end position="562"/>
    </location>
</feature>
<dbReference type="EC" id="1.1.2.4" evidence="7"/>
<dbReference type="InterPro" id="IPR016169">
    <property type="entry name" value="FAD-bd_PCMH_sub2"/>
</dbReference>
<evidence type="ECO:0000313" key="10">
    <source>
        <dbReference type="EMBL" id="BBE19639.1"/>
    </source>
</evidence>
<dbReference type="Gene3D" id="1.10.1060.10">
    <property type="entry name" value="Alpha-helical ferredoxin"/>
    <property type="match status" value="1"/>
</dbReference>
<dbReference type="InterPro" id="IPR004017">
    <property type="entry name" value="Cys_rich_dom"/>
</dbReference>
<dbReference type="InterPro" id="IPR016166">
    <property type="entry name" value="FAD-bd_PCMH"/>
</dbReference>
<evidence type="ECO:0000256" key="4">
    <source>
        <dbReference type="ARBA" id="ARBA00022827"/>
    </source>
</evidence>
<dbReference type="Gene3D" id="1.10.45.10">
    <property type="entry name" value="Vanillyl-alcohol Oxidase, Chain A, domain 4"/>
    <property type="match status" value="1"/>
</dbReference>
<dbReference type="PROSITE" id="PS51379">
    <property type="entry name" value="4FE4S_FER_2"/>
    <property type="match status" value="1"/>
</dbReference>
<dbReference type="KEGG" id="anf:AQPE_3825"/>
<proteinExistence type="inferred from homology"/>
<evidence type="ECO:0000256" key="7">
    <source>
        <dbReference type="ARBA" id="ARBA00038897"/>
    </source>
</evidence>
<dbReference type="Gene3D" id="3.30.70.2740">
    <property type="match status" value="1"/>
</dbReference>
<dbReference type="InterPro" id="IPR009051">
    <property type="entry name" value="Helical_ferredxn"/>
</dbReference>
<reference evidence="10" key="1">
    <citation type="journal article" date="2020" name="Int. J. Syst. Evol. Microbiol.">
        <title>Aquipluma nitroreducens gen. nov. sp. nov., a novel facultatively anaerobic bacterium isolated from a freshwater lake.</title>
        <authorList>
            <person name="Watanabe M."/>
            <person name="Kojima H."/>
            <person name="Fukui M."/>
        </authorList>
    </citation>
    <scope>NUCLEOTIDE SEQUENCE</scope>
    <source>
        <strain evidence="10">MeG22</strain>
    </source>
</reference>
<feature type="domain" description="FAD-binding PCMH-type" evidence="9">
    <location>
        <begin position="39"/>
        <end position="267"/>
    </location>
</feature>
<keyword evidence="3" id="KW-0285">Flavoprotein</keyword>
<evidence type="ECO:0000256" key="5">
    <source>
        <dbReference type="ARBA" id="ARBA00022946"/>
    </source>
</evidence>
<dbReference type="InterPro" id="IPR016167">
    <property type="entry name" value="FAD-bd_PCMH_sub1"/>
</dbReference>
<keyword evidence="4" id="KW-0274">FAD</keyword>
<accession>A0A5K7SDS4</accession>
<dbReference type="PANTHER" id="PTHR11748:SF111">
    <property type="entry name" value="D-LACTATE DEHYDROGENASE, MITOCHONDRIAL-RELATED"/>
    <property type="match status" value="1"/>
</dbReference>
<protein>
    <recommendedName>
        <fullName evidence="7">D-lactate dehydrogenase (cytochrome)</fullName>
        <ecNumber evidence="7">1.1.2.4</ecNumber>
    </recommendedName>
</protein>
<gene>
    <name evidence="10" type="ORF">AQPE_3825</name>
</gene>
<dbReference type="GO" id="GO:0051536">
    <property type="term" value="F:iron-sulfur cluster binding"/>
    <property type="evidence" value="ECO:0007669"/>
    <property type="project" value="InterPro"/>
</dbReference>
<dbReference type="Gene3D" id="3.30.43.10">
    <property type="entry name" value="Uridine Diphospho-n-acetylenolpyruvylglucosamine Reductase, domain 2"/>
    <property type="match status" value="1"/>
</dbReference>
<name>A0A5K7SDS4_9BACT</name>
<keyword evidence="5" id="KW-0809">Transit peptide</keyword>
<dbReference type="SUPFAM" id="SSF55103">
    <property type="entry name" value="FAD-linked oxidases, C-terminal domain"/>
    <property type="match status" value="1"/>
</dbReference>
<dbReference type="EMBL" id="AP018694">
    <property type="protein sequence ID" value="BBE19639.1"/>
    <property type="molecule type" value="Genomic_DNA"/>
</dbReference>
<keyword evidence="6" id="KW-0560">Oxidoreductase</keyword>
<dbReference type="Pfam" id="PF01565">
    <property type="entry name" value="FAD_binding_4"/>
    <property type="match status" value="1"/>
</dbReference>
<evidence type="ECO:0000259" key="9">
    <source>
        <dbReference type="PROSITE" id="PS51387"/>
    </source>
</evidence>
<comment type="cofactor">
    <cofactor evidence="1">
        <name>FAD</name>
        <dbReference type="ChEBI" id="CHEBI:57692"/>
    </cofactor>
</comment>
<evidence type="ECO:0000256" key="1">
    <source>
        <dbReference type="ARBA" id="ARBA00001974"/>
    </source>
</evidence>
<dbReference type="Gene3D" id="3.30.465.10">
    <property type="match status" value="1"/>
</dbReference>
<dbReference type="InterPro" id="IPR017896">
    <property type="entry name" value="4Fe4S_Fe-S-bd"/>
</dbReference>